<dbReference type="Pfam" id="PF00441">
    <property type="entry name" value="Acyl-CoA_dh_1"/>
    <property type="match status" value="1"/>
</dbReference>
<dbReference type="InterPro" id="IPR046373">
    <property type="entry name" value="Acyl-CoA_Oxase/DH_mid-dom_sf"/>
</dbReference>
<dbReference type="InterPro" id="IPR009100">
    <property type="entry name" value="AcylCoA_DH/oxidase_NM_dom_sf"/>
</dbReference>
<evidence type="ECO:0000259" key="9">
    <source>
        <dbReference type="Pfam" id="PF02770"/>
    </source>
</evidence>
<dbReference type="SUPFAM" id="SSF47203">
    <property type="entry name" value="Acyl-CoA dehydrogenase C-terminal domain-like"/>
    <property type="match status" value="1"/>
</dbReference>
<dbReference type="Gene3D" id="2.40.110.10">
    <property type="entry name" value="Butyryl-CoA Dehydrogenase, subunit A, domain 2"/>
    <property type="match status" value="1"/>
</dbReference>
<feature type="domain" description="Acyl-CoA dehydrogenase/oxidase N-terminal" evidence="10">
    <location>
        <begin position="19"/>
        <end position="130"/>
    </location>
</feature>
<evidence type="ECO:0000256" key="7">
    <source>
        <dbReference type="RuleBase" id="RU362125"/>
    </source>
</evidence>
<dbReference type="InterPro" id="IPR052033">
    <property type="entry name" value="Glutaryl-CoA_DH_mitochondrial"/>
</dbReference>
<comment type="similarity">
    <text evidence="2 7">Belongs to the acyl-CoA dehydrogenase family.</text>
</comment>
<keyword evidence="12" id="KW-1185">Reference proteome</keyword>
<sequence length="395" mass="42472">MSTAQTVAQLFALDPLLEPEELAIRDTVRQFGVDRLRPHIGDWFEEGRLPVRELATELGSLGALGMHLDGYGCPGMSASAYGVACMELEAVDSGIRSLVSVQGSLAMFSIHHWGSEEQKQEWLPRMATGQALGCFGLTEPDFGSNPAGMRTNAKRDGDDWVLNGTKMWITNGSVADVAVVWAQTDLAESPAGIRGFVVPTDTPGFSAPEIHKKLSLRASVTSELVLDDVRLPASAMLPEAAGLRGPLTALGEARFGIIFGSMGAARDCLETAIVYAQSREVFDKPLAGYQITQTKIADMALEVGKGHLLAYHLGRLKDRGEITPEQVSTGKLNNVREAIAIARECRTILGANGITLEYPVIRHANNLESVLTYEGTSEVHQLTIGKALTGEGAFR</sequence>
<dbReference type="Gene3D" id="1.10.540.10">
    <property type="entry name" value="Acyl-CoA dehydrogenase/oxidase, N-terminal domain"/>
    <property type="match status" value="1"/>
</dbReference>
<evidence type="ECO:0000256" key="1">
    <source>
        <dbReference type="ARBA" id="ARBA00001974"/>
    </source>
</evidence>
<evidence type="ECO:0000313" key="11">
    <source>
        <dbReference type="EMBL" id="MEE4025232.1"/>
    </source>
</evidence>
<evidence type="ECO:0000259" key="10">
    <source>
        <dbReference type="Pfam" id="PF02771"/>
    </source>
</evidence>
<evidence type="ECO:0000256" key="2">
    <source>
        <dbReference type="ARBA" id="ARBA00009347"/>
    </source>
</evidence>
<comment type="cofactor">
    <cofactor evidence="1 7">
        <name>FAD</name>
        <dbReference type="ChEBI" id="CHEBI:57692"/>
    </cofactor>
</comment>
<dbReference type="InterPro" id="IPR006091">
    <property type="entry name" value="Acyl-CoA_Oxase/DH_mid-dom"/>
</dbReference>
<evidence type="ECO:0000256" key="6">
    <source>
        <dbReference type="ARBA" id="ARBA00023002"/>
    </source>
</evidence>
<proteinExistence type="inferred from homology"/>
<dbReference type="EMBL" id="JAZDUE010000017">
    <property type="protein sequence ID" value="MEE4025232.1"/>
    <property type="molecule type" value="Genomic_DNA"/>
</dbReference>
<keyword evidence="4 7" id="KW-0274">FAD</keyword>
<evidence type="ECO:0000313" key="12">
    <source>
        <dbReference type="Proteomes" id="UP001335729"/>
    </source>
</evidence>
<organism evidence="11 12">
    <name type="scientific">Gordonia prachuapensis</name>
    <dbReference type="NCBI Taxonomy" id="3115651"/>
    <lineage>
        <taxon>Bacteria</taxon>
        <taxon>Bacillati</taxon>
        <taxon>Actinomycetota</taxon>
        <taxon>Actinomycetes</taxon>
        <taxon>Mycobacteriales</taxon>
        <taxon>Gordoniaceae</taxon>
        <taxon>Gordonia</taxon>
    </lineage>
</organism>
<evidence type="ECO:0000256" key="4">
    <source>
        <dbReference type="ARBA" id="ARBA00022827"/>
    </source>
</evidence>
<dbReference type="RefSeq" id="WP_330506630.1">
    <property type="nucleotide sequence ID" value="NZ_JAZDUE010000017.1"/>
</dbReference>
<keyword evidence="6 7" id="KW-0560">Oxidoreductase</keyword>
<dbReference type="Pfam" id="PF02771">
    <property type="entry name" value="Acyl-CoA_dh_N"/>
    <property type="match status" value="1"/>
</dbReference>
<accession>A0ABU7MY30</accession>
<dbReference type="Proteomes" id="UP001335729">
    <property type="component" value="Unassembled WGS sequence"/>
</dbReference>
<dbReference type="InterPro" id="IPR013786">
    <property type="entry name" value="AcylCoA_DH/ox_N"/>
</dbReference>
<keyword evidence="5" id="KW-0809">Transit peptide</keyword>
<dbReference type="InterPro" id="IPR037069">
    <property type="entry name" value="AcylCoA_DH/ox_N_sf"/>
</dbReference>
<feature type="domain" description="Acyl-CoA oxidase/dehydrogenase middle" evidence="9">
    <location>
        <begin position="134"/>
        <end position="229"/>
    </location>
</feature>
<protein>
    <submittedName>
        <fullName evidence="11">Acyl-CoA dehydrogenase family protein</fullName>
    </submittedName>
</protein>
<feature type="domain" description="Acyl-CoA dehydrogenase/oxidase C-terminal" evidence="8">
    <location>
        <begin position="242"/>
        <end position="388"/>
    </location>
</feature>
<name>A0ABU7MY30_9ACTN</name>
<dbReference type="InterPro" id="IPR009075">
    <property type="entry name" value="AcylCo_DH/oxidase_C"/>
</dbReference>
<evidence type="ECO:0000259" key="8">
    <source>
        <dbReference type="Pfam" id="PF00441"/>
    </source>
</evidence>
<reference evidence="11 12" key="1">
    <citation type="submission" date="2024-01" db="EMBL/GenBank/DDBJ databases">
        <title>Draft genome sequence of Gordonia sp. PKS22-38.</title>
        <authorList>
            <person name="Suphannarot A."/>
            <person name="Mingma R."/>
        </authorList>
    </citation>
    <scope>NUCLEOTIDE SEQUENCE [LARGE SCALE GENOMIC DNA]</scope>
    <source>
        <strain evidence="11 12">PKS22-38</strain>
    </source>
</reference>
<dbReference type="PANTHER" id="PTHR42807">
    <property type="entry name" value="GLUTARYL-COA DEHYDROGENASE, MITOCHONDRIAL"/>
    <property type="match status" value="1"/>
</dbReference>
<evidence type="ECO:0000256" key="5">
    <source>
        <dbReference type="ARBA" id="ARBA00022946"/>
    </source>
</evidence>
<dbReference type="SUPFAM" id="SSF56645">
    <property type="entry name" value="Acyl-CoA dehydrogenase NM domain-like"/>
    <property type="match status" value="1"/>
</dbReference>
<dbReference type="Pfam" id="PF02770">
    <property type="entry name" value="Acyl-CoA_dh_M"/>
    <property type="match status" value="1"/>
</dbReference>
<evidence type="ECO:0000256" key="3">
    <source>
        <dbReference type="ARBA" id="ARBA00022630"/>
    </source>
</evidence>
<dbReference type="PANTHER" id="PTHR42807:SF1">
    <property type="entry name" value="GLUTARYL-COA DEHYDROGENASE, MITOCHONDRIAL"/>
    <property type="match status" value="1"/>
</dbReference>
<comment type="caution">
    <text evidence="11">The sequence shown here is derived from an EMBL/GenBank/DDBJ whole genome shotgun (WGS) entry which is preliminary data.</text>
</comment>
<dbReference type="InterPro" id="IPR036250">
    <property type="entry name" value="AcylCo_DH-like_C"/>
</dbReference>
<gene>
    <name evidence="11" type="ORF">V1Y59_19260</name>
</gene>
<dbReference type="Gene3D" id="1.20.140.10">
    <property type="entry name" value="Butyryl-CoA Dehydrogenase, subunit A, domain 3"/>
    <property type="match status" value="1"/>
</dbReference>
<keyword evidence="3 7" id="KW-0285">Flavoprotein</keyword>